<accession>A0A0G1HX92</accession>
<sequence>MAFLLKSSHGLVAHLVDLPAGRQGASEGLVVKRYNMAFALPRQGFDSPQVHKPPLDL</sequence>
<dbReference type="STRING" id="1618387.UW44_C0014G0020"/>
<dbReference type="AlphaFoldDB" id="A0A0G1HX92"/>
<gene>
    <name evidence="1" type="ORF">UW44_C0014G0020</name>
</gene>
<evidence type="ECO:0000313" key="1">
    <source>
        <dbReference type="EMBL" id="KKT51228.1"/>
    </source>
</evidence>
<comment type="caution">
    <text evidence="1">The sequence shown here is derived from an EMBL/GenBank/DDBJ whole genome shotgun (WGS) entry which is preliminary data.</text>
</comment>
<reference evidence="1 2" key="1">
    <citation type="journal article" date="2015" name="Nature">
        <title>rRNA introns, odd ribosomes, and small enigmatic genomes across a large radiation of phyla.</title>
        <authorList>
            <person name="Brown C.T."/>
            <person name="Hug L.A."/>
            <person name="Thomas B.C."/>
            <person name="Sharon I."/>
            <person name="Castelle C.J."/>
            <person name="Singh A."/>
            <person name="Wilkins M.J."/>
            <person name="Williams K.H."/>
            <person name="Banfield J.F."/>
        </authorList>
    </citation>
    <scope>NUCLEOTIDE SEQUENCE [LARGE SCALE GENOMIC DNA]</scope>
</reference>
<dbReference type="Proteomes" id="UP000034006">
    <property type="component" value="Unassembled WGS sequence"/>
</dbReference>
<protein>
    <submittedName>
        <fullName evidence="1">Uncharacterized protein</fullName>
    </submittedName>
</protein>
<proteinExistence type="predicted"/>
<name>A0A0G1HX92_9BACT</name>
<organism evidence="1 2">
    <name type="scientific">Candidatus Collierbacteria bacterium GW2011_GWB2_44_22</name>
    <dbReference type="NCBI Taxonomy" id="1618387"/>
    <lineage>
        <taxon>Bacteria</taxon>
        <taxon>Candidatus Collieribacteriota</taxon>
    </lineage>
</organism>
<evidence type="ECO:0000313" key="2">
    <source>
        <dbReference type="Proteomes" id="UP000034006"/>
    </source>
</evidence>
<dbReference type="EMBL" id="LCIH01000014">
    <property type="protein sequence ID" value="KKT51228.1"/>
    <property type="molecule type" value="Genomic_DNA"/>
</dbReference>